<dbReference type="AlphaFoldDB" id="A0A2W5R1R4"/>
<comment type="caution">
    <text evidence="1">The sequence shown here is derived from an EMBL/GenBank/DDBJ whole genome shotgun (WGS) entry which is preliminary data.</text>
</comment>
<protein>
    <submittedName>
        <fullName evidence="1">Uncharacterized protein</fullName>
    </submittedName>
</protein>
<sequence>MPKQDTAGDRFMGYVELAGMDRPFVSKAEERRLLEQGISQFGLDPYEARGILLYVAQQQSIRLEREVDSRMLPILDRYGGKRKKINKKKFQEAAALYNELSGGVLTQDEARRYVKQVMEQNKFRPKRSWMLSRGWYDKVGREKKSASLLPLPFRNV</sequence>
<name>A0A2W5R1R4_ANCNO</name>
<evidence type="ECO:0000313" key="2">
    <source>
        <dbReference type="Proteomes" id="UP000248887"/>
    </source>
</evidence>
<reference evidence="1 2" key="1">
    <citation type="submission" date="2017-08" db="EMBL/GenBank/DDBJ databases">
        <title>Infants hospitalized years apart are colonized by the same room-sourced microbial strains.</title>
        <authorList>
            <person name="Brooks B."/>
            <person name="Olm M.R."/>
            <person name="Firek B.A."/>
            <person name="Baker R."/>
            <person name="Thomas B.C."/>
            <person name="Morowitz M.J."/>
            <person name="Banfield J.F."/>
        </authorList>
    </citation>
    <scope>NUCLEOTIDE SEQUENCE [LARGE SCALE GENOMIC DNA]</scope>
    <source>
        <strain evidence="1">S2_005_001_R2_27</strain>
    </source>
</reference>
<evidence type="ECO:0000313" key="1">
    <source>
        <dbReference type="EMBL" id="PZQ83718.1"/>
    </source>
</evidence>
<proteinExistence type="predicted"/>
<gene>
    <name evidence="1" type="ORF">DI549_07630</name>
</gene>
<dbReference type="EMBL" id="QFQD01000017">
    <property type="protein sequence ID" value="PZQ83718.1"/>
    <property type="molecule type" value="Genomic_DNA"/>
</dbReference>
<organism evidence="1 2">
    <name type="scientific">Ancylobacter novellus</name>
    <name type="common">Thiobacillus novellus</name>
    <dbReference type="NCBI Taxonomy" id="921"/>
    <lineage>
        <taxon>Bacteria</taxon>
        <taxon>Pseudomonadati</taxon>
        <taxon>Pseudomonadota</taxon>
        <taxon>Alphaproteobacteria</taxon>
        <taxon>Hyphomicrobiales</taxon>
        <taxon>Xanthobacteraceae</taxon>
        <taxon>Ancylobacter</taxon>
    </lineage>
</organism>
<dbReference type="Proteomes" id="UP000248887">
    <property type="component" value="Unassembled WGS sequence"/>
</dbReference>
<accession>A0A2W5R1R4</accession>